<protein>
    <recommendedName>
        <fullName evidence="1">Endonuclease/exonuclease/phosphatase domain-containing protein</fullName>
    </recommendedName>
</protein>
<dbReference type="InterPro" id="IPR005135">
    <property type="entry name" value="Endo/exonuclease/phosphatase"/>
</dbReference>
<dbReference type="PANTHER" id="PTHR14859:SF1">
    <property type="entry name" value="PGAP2-INTERACTING PROTEIN"/>
    <property type="match status" value="1"/>
</dbReference>
<gene>
    <name evidence="2" type="ORF">Mal64_15540</name>
</gene>
<dbReference type="GO" id="GO:0006506">
    <property type="term" value="P:GPI anchor biosynthetic process"/>
    <property type="evidence" value="ECO:0007669"/>
    <property type="project" value="TreeGrafter"/>
</dbReference>
<keyword evidence="3" id="KW-1185">Reference proteome</keyword>
<dbReference type="Proteomes" id="UP000315440">
    <property type="component" value="Unassembled WGS sequence"/>
</dbReference>
<sequence length="246" mass="27247">MRLRLLTYNIHKGIGGVDRRYDLGRIVEVIAHYEPDVALLQEVDEGVPRSRGDRQAELLAERLGMPHFLFQPNVKLRRGAYGNATLSRLPLHDRDDVELTIRPKKRRRALVATLRLEEGGHSRSVVLVNLHLGLAGFERRMQVQRLIASEALTSHHAHTPCVVGGDFNDVWGAIGPRRMTPGGFEKATGLMRTFPAIAPARPLDGVYHRGDCEATGAFAGRIQAARRASDHLPLVVDFEIGGPQSP</sequence>
<dbReference type="OrthoDB" id="155529at2"/>
<dbReference type="InterPro" id="IPR051916">
    <property type="entry name" value="GPI-anchor_lipid_remodeler"/>
</dbReference>
<dbReference type="EMBL" id="SJPQ01000002">
    <property type="protein sequence ID" value="TWT88082.1"/>
    <property type="molecule type" value="Genomic_DNA"/>
</dbReference>
<evidence type="ECO:0000313" key="3">
    <source>
        <dbReference type="Proteomes" id="UP000315440"/>
    </source>
</evidence>
<accession>A0A5C5ZKX3</accession>
<evidence type="ECO:0000313" key="2">
    <source>
        <dbReference type="EMBL" id="TWT88082.1"/>
    </source>
</evidence>
<name>A0A5C5ZKX3_9BACT</name>
<dbReference type="GO" id="GO:0003824">
    <property type="term" value="F:catalytic activity"/>
    <property type="evidence" value="ECO:0007669"/>
    <property type="project" value="InterPro"/>
</dbReference>
<dbReference type="Pfam" id="PF03372">
    <property type="entry name" value="Exo_endo_phos"/>
    <property type="match status" value="1"/>
</dbReference>
<organism evidence="2 3">
    <name type="scientific">Pseudobythopirellula maris</name>
    <dbReference type="NCBI Taxonomy" id="2527991"/>
    <lineage>
        <taxon>Bacteria</taxon>
        <taxon>Pseudomonadati</taxon>
        <taxon>Planctomycetota</taxon>
        <taxon>Planctomycetia</taxon>
        <taxon>Pirellulales</taxon>
        <taxon>Lacipirellulaceae</taxon>
        <taxon>Pseudobythopirellula</taxon>
    </lineage>
</organism>
<dbReference type="RefSeq" id="WP_146398822.1">
    <property type="nucleotide sequence ID" value="NZ_SJPQ01000002.1"/>
</dbReference>
<proteinExistence type="predicted"/>
<evidence type="ECO:0000259" key="1">
    <source>
        <dbReference type="Pfam" id="PF03372"/>
    </source>
</evidence>
<dbReference type="SUPFAM" id="SSF56219">
    <property type="entry name" value="DNase I-like"/>
    <property type="match status" value="1"/>
</dbReference>
<dbReference type="PANTHER" id="PTHR14859">
    <property type="entry name" value="CALCOFLUOR WHITE HYPERSENSITIVE PROTEIN PRECURSOR"/>
    <property type="match status" value="1"/>
</dbReference>
<feature type="domain" description="Endonuclease/exonuclease/phosphatase" evidence="1">
    <location>
        <begin position="6"/>
        <end position="231"/>
    </location>
</feature>
<comment type="caution">
    <text evidence="2">The sequence shown here is derived from an EMBL/GenBank/DDBJ whole genome shotgun (WGS) entry which is preliminary data.</text>
</comment>
<dbReference type="GO" id="GO:0016020">
    <property type="term" value="C:membrane"/>
    <property type="evidence" value="ECO:0007669"/>
    <property type="project" value="GOC"/>
</dbReference>
<dbReference type="Gene3D" id="3.60.10.10">
    <property type="entry name" value="Endonuclease/exonuclease/phosphatase"/>
    <property type="match status" value="1"/>
</dbReference>
<dbReference type="InterPro" id="IPR036691">
    <property type="entry name" value="Endo/exonu/phosph_ase_sf"/>
</dbReference>
<reference evidence="2 3" key="1">
    <citation type="submission" date="2019-02" db="EMBL/GenBank/DDBJ databases">
        <title>Deep-cultivation of Planctomycetes and their phenomic and genomic characterization uncovers novel biology.</title>
        <authorList>
            <person name="Wiegand S."/>
            <person name="Jogler M."/>
            <person name="Boedeker C."/>
            <person name="Pinto D."/>
            <person name="Vollmers J."/>
            <person name="Rivas-Marin E."/>
            <person name="Kohn T."/>
            <person name="Peeters S.H."/>
            <person name="Heuer A."/>
            <person name="Rast P."/>
            <person name="Oberbeckmann S."/>
            <person name="Bunk B."/>
            <person name="Jeske O."/>
            <person name="Meyerdierks A."/>
            <person name="Storesund J.E."/>
            <person name="Kallscheuer N."/>
            <person name="Luecker S."/>
            <person name="Lage O.M."/>
            <person name="Pohl T."/>
            <person name="Merkel B.J."/>
            <person name="Hornburger P."/>
            <person name="Mueller R.-W."/>
            <person name="Bruemmer F."/>
            <person name="Labrenz M."/>
            <person name="Spormann A.M."/>
            <person name="Op Den Camp H."/>
            <person name="Overmann J."/>
            <person name="Amann R."/>
            <person name="Jetten M.S.M."/>
            <person name="Mascher T."/>
            <person name="Medema M.H."/>
            <person name="Devos D.P."/>
            <person name="Kaster A.-K."/>
            <person name="Ovreas L."/>
            <person name="Rohde M."/>
            <person name="Galperin M.Y."/>
            <person name="Jogler C."/>
        </authorList>
    </citation>
    <scope>NUCLEOTIDE SEQUENCE [LARGE SCALE GENOMIC DNA]</scope>
    <source>
        <strain evidence="2 3">Mal64</strain>
    </source>
</reference>
<dbReference type="AlphaFoldDB" id="A0A5C5ZKX3"/>